<dbReference type="GO" id="GO:0004843">
    <property type="term" value="F:cysteine-type deubiquitinase activity"/>
    <property type="evidence" value="ECO:0007669"/>
    <property type="project" value="UniProtKB-EC"/>
</dbReference>
<evidence type="ECO:0000256" key="1">
    <source>
        <dbReference type="ARBA" id="ARBA00000707"/>
    </source>
</evidence>
<keyword evidence="8" id="KW-0378">Hydrolase</keyword>
<dbReference type="InterPro" id="IPR050164">
    <property type="entry name" value="Peptidase_C19"/>
</dbReference>
<evidence type="ECO:0000256" key="5">
    <source>
        <dbReference type="ARBA" id="ARBA00022670"/>
    </source>
</evidence>
<dbReference type="GO" id="GO:0004197">
    <property type="term" value="F:cysteine-type endopeptidase activity"/>
    <property type="evidence" value="ECO:0007669"/>
    <property type="project" value="InterPro"/>
</dbReference>
<keyword evidence="6" id="KW-0677">Repeat</keyword>
<dbReference type="PROSITE" id="PS00972">
    <property type="entry name" value="USP_1"/>
    <property type="match status" value="1"/>
</dbReference>
<feature type="region of interest" description="Disordered" evidence="11">
    <location>
        <begin position="1066"/>
        <end position="1096"/>
    </location>
</feature>
<dbReference type="Pfam" id="PF00443">
    <property type="entry name" value="UCH"/>
    <property type="match status" value="1"/>
</dbReference>
<dbReference type="InterPro" id="IPR029071">
    <property type="entry name" value="Ubiquitin-like_domsf"/>
</dbReference>
<dbReference type="Gene3D" id="3.30.2230.10">
    <property type="entry name" value="DUSP-like"/>
    <property type="match status" value="1"/>
</dbReference>
<feature type="domain" description="USP" evidence="12">
    <location>
        <begin position="88"/>
        <end position="407"/>
    </location>
</feature>
<protein>
    <recommendedName>
        <fullName evidence="4">ubiquitinyl hydrolase 1</fullName>
        <ecNumber evidence="4">3.4.19.12</ecNumber>
    </recommendedName>
</protein>
<evidence type="ECO:0000259" key="12">
    <source>
        <dbReference type="PROSITE" id="PS50235"/>
    </source>
</evidence>
<feature type="compositionally biased region" description="Basic and acidic residues" evidence="11">
    <location>
        <begin position="463"/>
        <end position="476"/>
    </location>
</feature>
<dbReference type="InterPro" id="IPR001394">
    <property type="entry name" value="Peptidase_C19_UCH"/>
</dbReference>
<dbReference type="SUPFAM" id="SSF143791">
    <property type="entry name" value="DUSP-like"/>
    <property type="match status" value="1"/>
</dbReference>
<dbReference type="PROSITE" id="PS51283">
    <property type="entry name" value="DUSP"/>
    <property type="match status" value="1"/>
</dbReference>
<dbReference type="Gene3D" id="3.90.70.10">
    <property type="entry name" value="Cysteine proteinases"/>
    <property type="match status" value="1"/>
</dbReference>
<evidence type="ECO:0000256" key="11">
    <source>
        <dbReference type="SAM" id="MobiDB-lite"/>
    </source>
</evidence>
<dbReference type="InterPro" id="IPR028889">
    <property type="entry name" value="USP"/>
</dbReference>
<keyword evidence="7" id="KW-0833">Ubl conjugation pathway</keyword>
<keyword evidence="10" id="KW-0539">Nucleus</keyword>
<evidence type="ECO:0000256" key="9">
    <source>
        <dbReference type="ARBA" id="ARBA00022807"/>
    </source>
</evidence>
<name>A0A0C9PTZ5_9HYME</name>
<evidence type="ECO:0000256" key="2">
    <source>
        <dbReference type="ARBA" id="ARBA00004123"/>
    </source>
</evidence>
<dbReference type="InterPro" id="IPR006615">
    <property type="entry name" value="Pept_C19_DUSP"/>
</dbReference>
<dbReference type="InterPro" id="IPR038765">
    <property type="entry name" value="Papain-like_cys_pep_sf"/>
</dbReference>
<evidence type="ECO:0000259" key="13">
    <source>
        <dbReference type="PROSITE" id="PS51283"/>
    </source>
</evidence>
<dbReference type="PANTHER" id="PTHR24006">
    <property type="entry name" value="UBIQUITIN CARBOXYL-TERMINAL HYDROLASE"/>
    <property type="match status" value="1"/>
</dbReference>
<gene>
    <name evidence="14" type="primary">Usp48</name>
    <name evidence="14" type="ORF">g.18195</name>
</gene>
<dbReference type="AlphaFoldDB" id="A0A0C9PTZ5"/>
<comment type="subcellular location">
    <subcellularLocation>
        <location evidence="2">Nucleus</location>
    </subcellularLocation>
</comment>
<evidence type="ECO:0000313" key="14">
    <source>
        <dbReference type="EMBL" id="JAG74555.1"/>
    </source>
</evidence>
<accession>A0A0C9PTZ5</accession>
<dbReference type="GO" id="GO:0006508">
    <property type="term" value="P:proteolysis"/>
    <property type="evidence" value="ECO:0007669"/>
    <property type="project" value="UniProtKB-KW"/>
</dbReference>
<dbReference type="Pfam" id="PF06337">
    <property type="entry name" value="DUSP"/>
    <property type="match status" value="1"/>
</dbReference>
<feature type="compositionally biased region" description="Basic residues" evidence="11">
    <location>
        <begin position="438"/>
        <end position="447"/>
    </location>
</feature>
<dbReference type="CDD" id="cd01795">
    <property type="entry name" value="Ubl_USP48"/>
    <property type="match status" value="1"/>
</dbReference>
<proteinExistence type="inferred from homology"/>
<sequence>MPPLKKVDLERMAWSWIETVAPEEIEKIHMETAYRIGLKNCKNCKRNCSHNPCCLTGLGEEKYFKSQPAEVASLESSLSELRDPTQYVGLKNLGATCYVNSLIQVWFHNEDMRRIIYKWDITADPEESESLHRSQSLKHPYHPRTVVGQLQYIFAMMQFGNKRLLDPTSLAIALSLDTNAQQDASEFSKLLLAHIENKLTSLALKPRLQRLTQGTYIYVNRCSTCSTEYQTPTTFYELDLQLAPTLREAMDNYLSEEELVGSNKYHCQRCNEKQNAKRFIRLNSLPETLNFQLLRFVFDRESGQKKKVSSYIYFPNDLDMSEYLNCPPGTHLYSLVAVLSHRGPSAHSGHYIAWICRSSGEWYQFSDDLVEKTQGKRIGDGVGDNGKRVPKGFLSSNNAYMLVYKKNLDGKVKKPMDNGKRKETSDSDSSDSIFSSSKKTKKGRKKIKGVDEDFDNPVKKSRKNDTHDDKNDRCRGEDDDVKEEGEGNCSPGDGGETNGVKLTMKENYDKNYQMLNGDAHRAMGCGERDYYEAMEFQKWEVSETLRELVKQENVAHELSLLAVQEEKQKRIEEKNVKRQEVIDFYEAWGRCEGVGERFVWIPTSFISKWLNDDSGGNEGVREIDVEGVMCRHRKMDPGKVHKAKCVPMDATEKLLGKFQIKEMLGEDSLCLACVRKKCKTMRFKIELEKDHKEVLEYMRIFKDFNEDSYIIGTDSLKHWRKLAMERLEGETSNDNDSEQTNDQKPSDNQKEEIEEESEPIMNFNEDLLCEHGGLRTPDDSSRKVIPGAAWRILQKYFPKAAEYPSGTEPCIICEERNESAERVKAVDKIKGKLQKDQLSQLYQGKNRNEVMKEKNCHKEYFIVEKGFFDIWKTFVRTGKNAPSGINNGQLLCEIHKGFLYTAEPSSEFYTIVTEEEWGKLTEFYQSDYAIKIVNLGTDEAKLKTDPDECHECMQARIEQERLDTLNYDKATIYIKCIDEGDDNDSTVKSSRCSRTRRRAKGSHELKVSSQITLKELKVMTMGIFKAPPFDQHLMLDERELTGSDQTLASLGVYPEALLKLKVDSVPDNDVDFESDSASREAPSPEKGFKGTGLVPS</sequence>
<evidence type="ECO:0000256" key="10">
    <source>
        <dbReference type="ARBA" id="ARBA00023242"/>
    </source>
</evidence>
<comment type="similarity">
    <text evidence="3">Belongs to the peptidase C19 family.</text>
</comment>
<dbReference type="InterPro" id="IPR044743">
    <property type="entry name" value="Ubl_USP48"/>
</dbReference>
<dbReference type="PROSITE" id="PS50235">
    <property type="entry name" value="USP_3"/>
    <property type="match status" value="1"/>
</dbReference>
<feature type="compositionally biased region" description="Basic and acidic residues" evidence="11">
    <location>
        <begin position="411"/>
        <end position="425"/>
    </location>
</feature>
<dbReference type="InterPro" id="IPR035927">
    <property type="entry name" value="DUSP-like_sf"/>
</dbReference>
<evidence type="ECO:0000256" key="7">
    <source>
        <dbReference type="ARBA" id="ARBA00022786"/>
    </source>
</evidence>
<dbReference type="InterPro" id="IPR033841">
    <property type="entry name" value="Pep_USP48"/>
</dbReference>
<dbReference type="GO" id="GO:0005829">
    <property type="term" value="C:cytosol"/>
    <property type="evidence" value="ECO:0007669"/>
    <property type="project" value="TreeGrafter"/>
</dbReference>
<evidence type="ECO:0000256" key="3">
    <source>
        <dbReference type="ARBA" id="ARBA00009085"/>
    </source>
</evidence>
<feature type="domain" description="DUSP" evidence="13">
    <location>
        <begin position="829"/>
        <end position="937"/>
    </location>
</feature>
<dbReference type="EC" id="3.4.19.12" evidence="4"/>
<dbReference type="SUPFAM" id="SSF54001">
    <property type="entry name" value="Cysteine proteinases"/>
    <property type="match status" value="1"/>
</dbReference>
<dbReference type="GO" id="GO:0016579">
    <property type="term" value="P:protein deubiquitination"/>
    <property type="evidence" value="ECO:0007669"/>
    <property type="project" value="InterPro"/>
</dbReference>
<evidence type="ECO:0000256" key="4">
    <source>
        <dbReference type="ARBA" id="ARBA00012759"/>
    </source>
</evidence>
<feature type="region of interest" description="Disordered" evidence="11">
    <location>
        <begin position="728"/>
        <end position="757"/>
    </location>
</feature>
<dbReference type="PROSITE" id="PS00973">
    <property type="entry name" value="USP_2"/>
    <property type="match status" value="1"/>
</dbReference>
<evidence type="ECO:0000256" key="6">
    <source>
        <dbReference type="ARBA" id="ARBA00022737"/>
    </source>
</evidence>
<keyword evidence="5" id="KW-0645">Protease</keyword>
<dbReference type="PANTHER" id="PTHR24006:SF722">
    <property type="entry name" value="UBIQUITIN CARBOXYL-TERMINAL HYDROLASE 48"/>
    <property type="match status" value="1"/>
</dbReference>
<feature type="compositionally biased region" description="Basic and acidic residues" evidence="11">
    <location>
        <begin position="1076"/>
        <end position="1088"/>
    </location>
</feature>
<dbReference type="InterPro" id="IPR018200">
    <property type="entry name" value="USP_CS"/>
</dbReference>
<comment type="catalytic activity">
    <reaction evidence="1">
        <text>Thiol-dependent hydrolysis of ester, thioester, amide, peptide and isopeptide bonds formed by the C-terminal Gly of ubiquitin (a 76-residue protein attached to proteins as an intracellular targeting signal).</text>
        <dbReference type="EC" id="3.4.19.12"/>
    </reaction>
</comment>
<dbReference type="EMBL" id="GBYB01004788">
    <property type="protein sequence ID" value="JAG74555.1"/>
    <property type="molecule type" value="Transcribed_RNA"/>
</dbReference>
<reference evidence="14" key="1">
    <citation type="submission" date="2015-01" db="EMBL/GenBank/DDBJ databases">
        <title>Transcriptome Assembly of Fopius arisanus.</title>
        <authorList>
            <person name="Geib S."/>
        </authorList>
    </citation>
    <scope>NUCLEOTIDE SEQUENCE</scope>
</reference>
<dbReference type="CDD" id="cd02668">
    <property type="entry name" value="Peptidase_C19L"/>
    <property type="match status" value="1"/>
</dbReference>
<organism evidence="14">
    <name type="scientific">Fopius arisanus</name>
    <dbReference type="NCBI Taxonomy" id="64838"/>
    <lineage>
        <taxon>Eukaryota</taxon>
        <taxon>Metazoa</taxon>
        <taxon>Ecdysozoa</taxon>
        <taxon>Arthropoda</taxon>
        <taxon>Hexapoda</taxon>
        <taxon>Insecta</taxon>
        <taxon>Pterygota</taxon>
        <taxon>Neoptera</taxon>
        <taxon>Endopterygota</taxon>
        <taxon>Hymenoptera</taxon>
        <taxon>Apocrita</taxon>
        <taxon>Ichneumonoidea</taxon>
        <taxon>Braconidae</taxon>
        <taxon>Opiinae</taxon>
        <taxon>Fopius</taxon>
    </lineage>
</organism>
<feature type="region of interest" description="Disordered" evidence="11">
    <location>
        <begin position="411"/>
        <end position="500"/>
    </location>
</feature>
<keyword evidence="9" id="KW-0788">Thiol protease</keyword>
<dbReference type="SUPFAM" id="SSF54236">
    <property type="entry name" value="Ubiquitin-like"/>
    <property type="match status" value="1"/>
</dbReference>
<evidence type="ECO:0000256" key="8">
    <source>
        <dbReference type="ARBA" id="ARBA00022801"/>
    </source>
</evidence>
<dbReference type="GO" id="GO:0005634">
    <property type="term" value="C:nucleus"/>
    <property type="evidence" value="ECO:0007669"/>
    <property type="project" value="UniProtKB-SubCell"/>
</dbReference>